<evidence type="ECO:0000256" key="3">
    <source>
        <dbReference type="ARBA" id="ARBA00023125"/>
    </source>
</evidence>
<keyword evidence="3" id="KW-0238">DNA-binding</keyword>
<evidence type="ECO:0000259" key="6">
    <source>
        <dbReference type="PROSITE" id="PS50949"/>
    </source>
</evidence>
<feature type="region of interest" description="Disordered" evidence="5">
    <location>
        <begin position="352"/>
        <end position="377"/>
    </location>
</feature>
<proteinExistence type="predicted"/>
<dbReference type="InterPro" id="IPR036390">
    <property type="entry name" value="WH_DNA-bd_sf"/>
</dbReference>
<dbReference type="SUPFAM" id="SSF46785">
    <property type="entry name" value="Winged helix' DNA-binding domain"/>
    <property type="match status" value="1"/>
</dbReference>
<evidence type="ECO:0000256" key="2">
    <source>
        <dbReference type="ARBA" id="ARBA00023015"/>
    </source>
</evidence>
<evidence type="ECO:0000313" key="8">
    <source>
        <dbReference type="Proteomes" id="UP000377595"/>
    </source>
</evidence>
<dbReference type="Proteomes" id="UP000377595">
    <property type="component" value="Unassembled WGS sequence"/>
</dbReference>
<gene>
    <name evidence="7" type="ORF">Aple_097120</name>
</gene>
<keyword evidence="1" id="KW-0418">Kinase</keyword>
<organism evidence="7 8">
    <name type="scientific">Acrocarpospora pleiomorpha</name>
    <dbReference type="NCBI Taxonomy" id="90975"/>
    <lineage>
        <taxon>Bacteria</taxon>
        <taxon>Bacillati</taxon>
        <taxon>Actinomycetota</taxon>
        <taxon>Actinomycetes</taxon>
        <taxon>Streptosporangiales</taxon>
        <taxon>Streptosporangiaceae</taxon>
        <taxon>Acrocarpospora</taxon>
    </lineage>
</organism>
<dbReference type="InterPro" id="IPR000524">
    <property type="entry name" value="Tscrpt_reg_HTH_GntR"/>
</dbReference>
<keyword evidence="8" id="KW-1185">Reference proteome</keyword>
<reference evidence="7 8" key="1">
    <citation type="submission" date="2019-10" db="EMBL/GenBank/DDBJ databases">
        <title>Whole genome shotgun sequence of Acrocarpospora pleiomorpha NBRC 16267.</title>
        <authorList>
            <person name="Ichikawa N."/>
            <person name="Kimura A."/>
            <person name="Kitahashi Y."/>
            <person name="Komaki H."/>
            <person name="Oguchi A."/>
        </authorList>
    </citation>
    <scope>NUCLEOTIDE SEQUENCE [LARGE SCALE GENOMIC DNA]</scope>
    <source>
        <strain evidence="7 8">NBRC 16267</strain>
    </source>
</reference>
<dbReference type="SMART" id="SM00345">
    <property type="entry name" value="HTH_GNTR"/>
    <property type="match status" value="1"/>
</dbReference>
<evidence type="ECO:0000256" key="1">
    <source>
        <dbReference type="ARBA" id="ARBA00022527"/>
    </source>
</evidence>
<keyword evidence="4" id="KW-0804">Transcription</keyword>
<dbReference type="Pfam" id="PF00392">
    <property type="entry name" value="GntR"/>
    <property type="match status" value="1"/>
</dbReference>
<dbReference type="PANTHER" id="PTHR35526">
    <property type="entry name" value="ANTI-SIGMA-F FACTOR RSBW-RELATED"/>
    <property type="match status" value="1"/>
</dbReference>
<dbReference type="Gene3D" id="1.10.10.10">
    <property type="entry name" value="Winged helix-like DNA-binding domain superfamily/Winged helix DNA-binding domain"/>
    <property type="match status" value="2"/>
</dbReference>
<evidence type="ECO:0000313" key="7">
    <source>
        <dbReference type="EMBL" id="GES26813.1"/>
    </source>
</evidence>
<dbReference type="Gene3D" id="3.30.565.10">
    <property type="entry name" value="Histidine kinase-like ATPase, C-terminal domain"/>
    <property type="match status" value="1"/>
</dbReference>
<dbReference type="GO" id="GO:0003700">
    <property type="term" value="F:DNA-binding transcription factor activity"/>
    <property type="evidence" value="ECO:0007669"/>
    <property type="project" value="InterPro"/>
</dbReference>
<dbReference type="PROSITE" id="PS50949">
    <property type="entry name" value="HTH_GNTR"/>
    <property type="match status" value="1"/>
</dbReference>
<dbReference type="AlphaFoldDB" id="A0A5M3Y402"/>
<dbReference type="RefSeq" id="WP_170322037.1">
    <property type="nucleotide sequence ID" value="NZ_BAAAHM010000046.1"/>
</dbReference>
<dbReference type="InterPro" id="IPR003594">
    <property type="entry name" value="HATPase_dom"/>
</dbReference>
<dbReference type="CDD" id="cd16936">
    <property type="entry name" value="HATPase_RsbW-like"/>
    <property type="match status" value="1"/>
</dbReference>
<accession>A0A5M3Y402</accession>
<dbReference type="GO" id="GO:0003677">
    <property type="term" value="F:DNA binding"/>
    <property type="evidence" value="ECO:0007669"/>
    <property type="project" value="UniProtKB-KW"/>
</dbReference>
<dbReference type="PANTHER" id="PTHR35526:SF3">
    <property type="entry name" value="ANTI-SIGMA-F FACTOR RSBW"/>
    <property type="match status" value="1"/>
</dbReference>
<dbReference type="InterPro" id="IPR036890">
    <property type="entry name" value="HATPase_C_sf"/>
</dbReference>
<feature type="region of interest" description="Disordered" evidence="5">
    <location>
        <begin position="180"/>
        <end position="203"/>
    </location>
</feature>
<feature type="domain" description="HTH gntR-type" evidence="6">
    <location>
        <begin position="287"/>
        <end position="355"/>
    </location>
</feature>
<protein>
    <recommendedName>
        <fullName evidence="6">HTH gntR-type domain-containing protein</fullName>
    </recommendedName>
</protein>
<dbReference type="GO" id="GO:0004674">
    <property type="term" value="F:protein serine/threonine kinase activity"/>
    <property type="evidence" value="ECO:0007669"/>
    <property type="project" value="UniProtKB-KW"/>
</dbReference>
<evidence type="ECO:0000256" key="5">
    <source>
        <dbReference type="SAM" id="MobiDB-lite"/>
    </source>
</evidence>
<dbReference type="InterPro" id="IPR036388">
    <property type="entry name" value="WH-like_DNA-bd_sf"/>
</dbReference>
<name>A0A5M3Y402_9ACTN</name>
<keyword evidence="1" id="KW-0723">Serine/threonine-protein kinase</keyword>
<dbReference type="Pfam" id="PF02518">
    <property type="entry name" value="HATPase_c"/>
    <property type="match status" value="1"/>
</dbReference>
<evidence type="ECO:0000256" key="4">
    <source>
        <dbReference type="ARBA" id="ARBA00023163"/>
    </source>
</evidence>
<dbReference type="EMBL" id="BLAF01000098">
    <property type="protein sequence ID" value="GES26813.1"/>
    <property type="molecule type" value="Genomic_DNA"/>
</dbReference>
<sequence>MAEIKARERSGPVDPTAVLLGSIELPGQESATSGACDYVRGLLVGRFDDRLRYAVLLVSELVSNALRHSDSGQDPDGKITVQVADADGFLHISVLDQGSASSVPYLVPDFGGGRGSGFGLRIVAEFASEWGHEYYGEGCRLVWFDLAPPLEAGQDGRPGKPPTWVEIMQQRAAGSAPHSADAEHIDEGGEIASPPERAGGPRRSVQAVRCAEIAKGLAGRIGSGELVGVAATATLRELMREYDLSRWQAMRVQHMLRDRGIIHLVPGQGYMAGAPGPGPVTPRPAVEEQLVHVATVLAKKIRTGRIGPHERVATCPQLMLEYGISRWTAGRALSRLTDKGYAYNAHRRGTRAATFDRWPPPSTSMEQTPPPDDHVPA</sequence>
<dbReference type="SUPFAM" id="SSF55874">
    <property type="entry name" value="ATPase domain of HSP90 chaperone/DNA topoisomerase II/histidine kinase"/>
    <property type="match status" value="1"/>
</dbReference>
<keyword evidence="1" id="KW-0808">Transferase</keyword>
<dbReference type="InterPro" id="IPR050267">
    <property type="entry name" value="Anti-sigma-factor_SerPK"/>
</dbReference>
<comment type="caution">
    <text evidence="7">The sequence shown here is derived from an EMBL/GenBank/DDBJ whole genome shotgun (WGS) entry which is preliminary data.</text>
</comment>
<keyword evidence="2" id="KW-0805">Transcription regulation</keyword>